<feature type="transmembrane region" description="Helical" evidence="1">
    <location>
        <begin position="44"/>
        <end position="64"/>
    </location>
</feature>
<name>A0A0F9RQG3_9ZZZZ</name>
<accession>A0A0F9RQG3</accession>
<evidence type="ECO:0000313" key="2">
    <source>
        <dbReference type="EMBL" id="KKN27226.1"/>
    </source>
</evidence>
<feature type="transmembrane region" description="Helical" evidence="1">
    <location>
        <begin position="117"/>
        <end position="141"/>
    </location>
</feature>
<sequence length="147" mass="15958">MGHHLFRRTKYRRSSDRYDDGAQYENYGRYDDNAPARIPRIPGAVLIGGIVIWSLLALGVWALVDPLLAWAAGMAGPATDLGVGFARWFGLGNEVSALRDAANVDGLVGWAVGPVHLLAKGGLILVWLAGSATLIALPIILRRRSRW</sequence>
<comment type="caution">
    <text evidence="2">The sequence shown here is derived from an EMBL/GenBank/DDBJ whole genome shotgun (WGS) entry which is preliminary data.</text>
</comment>
<evidence type="ECO:0000256" key="1">
    <source>
        <dbReference type="SAM" id="Phobius"/>
    </source>
</evidence>
<proteinExistence type="predicted"/>
<dbReference type="EMBL" id="LAZR01002656">
    <property type="protein sequence ID" value="KKN27226.1"/>
    <property type="molecule type" value="Genomic_DNA"/>
</dbReference>
<reference evidence="2" key="1">
    <citation type="journal article" date="2015" name="Nature">
        <title>Complex archaea that bridge the gap between prokaryotes and eukaryotes.</title>
        <authorList>
            <person name="Spang A."/>
            <person name="Saw J.H."/>
            <person name="Jorgensen S.L."/>
            <person name="Zaremba-Niedzwiedzka K."/>
            <person name="Martijn J."/>
            <person name="Lind A.E."/>
            <person name="van Eijk R."/>
            <person name="Schleper C."/>
            <person name="Guy L."/>
            <person name="Ettema T.J."/>
        </authorList>
    </citation>
    <scope>NUCLEOTIDE SEQUENCE</scope>
</reference>
<protein>
    <submittedName>
        <fullName evidence="2">Uncharacterized protein</fullName>
    </submittedName>
</protein>
<keyword evidence="1" id="KW-0472">Membrane</keyword>
<dbReference type="AlphaFoldDB" id="A0A0F9RQG3"/>
<keyword evidence="1" id="KW-0812">Transmembrane</keyword>
<keyword evidence="1" id="KW-1133">Transmembrane helix</keyword>
<organism evidence="2">
    <name type="scientific">marine sediment metagenome</name>
    <dbReference type="NCBI Taxonomy" id="412755"/>
    <lineage>
        <taxon>unclassified sequences</taxon>
        <taxon>metagenomes</taxon>
        <taxon>ecological metagenomes</taxon>
    </lineage>
</organism>
<gene>
    <name evidence="2" type="ORF">LCGC14_0866840</name>
</gene>